<protein>
    <submittedName>
        <fullName evidence="4">TetR/AcrR family transcriptional regulator</fullName>
    </submittedName>
</protein>
<keyword evidence="5" id="KW-1185">Reference proteome</keyword>
<keyword evidence="1 2" id="KW-0238">DNA-binding</keyword>
<evidence type="ECO:0000259" key="3">
    <source>
        <dbReference type="PROSITE" id="PS50977"/>
    </source>
</evidence>
<accession>A0ABW1TB38</accession>
<reference evidence="5" key="1">
    <citation type="journal article" date="2019" name="Int. J. Syst. Evol. Microbiol.">
        <title>The Global Catalogue of Microorganisms (GCM) 10K type strain sequencing project: providing services to taxonomists for standard genome sequencing and annotation.</title>
        <authorList>
            <consortium name="The Broad Institute Genomics Platform"/>
            <consortium name="The Broad Institute Genome Sequencing Center for Infectious Disease"/>
            <person name="Wu L."/>
            <person name="Ma J."/>
        </authorList>
    </citation>
    <scope>NUCLEOTIDE SEQUENCE [LARGE SCALE GENOMIC DNA]</scope>
    <source>
        <strain evidence="5">CCM 8950</strain>
    </source>
</reference>
<sequence length="221" mass="25127">MKHTDVETLFANNINATNLSPKQRKVLQASLTLFAQKGYENTSTLDIAHLAGVSEGTVFKHFKTKDGLLQAILKPFIHDIFPRVADEFLITLHQSPFDDFDSFLRYAVRDRMIYAMDNRPEMKIFIQQMVKDPSIMTSLTKRLGNLLQGGVDTLFRDYKKKGQLVDWDSMRIIRMVSGVIVGYLIPNIIMSDTPLDVDKTTDEGKHTITGRIETQNGLPHI</sequence>
<dbReference type="PANTHER" id="PTHR43479">
    <property type="entry name" value="ACREF/ENVCD OPERON REPRESSOR-RELATED"/>
    <property type="match status" value="1"/>
</dbReference>
<evidence type="ECO:0000256" key="1">
    <source>
        <dbReference type="ARBA" id="ARBA00023125"/>
    </source>
</evidence>
<evidence type="ECO:0000256" key="2">
    <source>
        <dbReference type="PROSITE-ProRule" id="PRU00335"/>
    </source>
</evidence>
<feature type="domain" description="HTH tetR-type" evidence="3">
    <location>
        <begin position="20"/>
        <end position="80"/>
    </location>
</feature>
<evidence type="ECO:0000313" key="5">
    <source>
        <dbReference type="Proteomes" id="UP001596190"/>
    </source>
</evidence>
<dbReference type="RefSeq" id="WP_137631472.1">
    <property type="nucleotide sequence ID" value="NZ_BJDO01000037.1"/>
</dbReference>
<dbReference type="PROSITE" id="PS50977">
    <property type="entry name" value="HTH_TETR_2"/>
    <property type="match status" value="1"/>
</dbReference>
<comment type="caution">
    <text evidence="4">The sequence shown here is derived from an EMBL/GenBank/DDBJ whole genome shotgun (WGS) entry which is preliminary data.</text>
</comment>
<dbReference type="Pfam" id="PF00440">
    <property type="entry name" value="TetR_N"/>
    <property type="match status" value="1"/>
</dbReference>
<proteinExistence type="predicted"/>
<feature type="DNA-binding region" description="H-T-H motif" evidence="2">
    <location>
        <begin position="43"/>
        <end position="62"/>
    </location>
</feature>
<organism evidence="4 5">
    <name type="scientific">Secundilactobacillus hailunensis</name>
    <dbReference type="NCBI Taxonomy" id="2559923"/>
    <lineage>
        <taxon>Bacteria</taxon>
        <taxon>Bacillati</taxon>
        <taxon>Bacillota</taxon>
        <taxon>Bacilli</taxon>
        <taxon>Lactobacillales</taxon>
        <taxon>Lactobacillaceae</taxon>
        <taxon>Secundilactobacillus</taxon>
    </lineage>
</organism>
<dbReference type="InterPro" id="IPR023772">
    <property type="entry name" value="DNA-bd_HTH_TetR-type_CS"/>
</dbReference>
<evidence type="ECO:0000313" key="4">
    <source>
        <dbReference type="EMBL" id="MFC6255034.1"/>
    </source>
</evidence>
<name>A0ABW1TB38_9LACO</name>
<dbReference type="Gene3D" id="1.10.357.10">
    <property type="entry name" value="Tetracycline Repressor, domain 2"/>
    <property type="match status" value="1"/>
</dbReference>
<dbReference type="PRINTS" id="PR00455">
    <property type="entry name" value="HTHTETR"/>
</dbReference>
<dbReference type="Proteomes" id="UP001596190">
    <property type="component" value="Unassembled WGS sequence"/>
</dbReference>
<dbReference type="InterPro" id="IPR050624">
    <property type="entry name" value="HTH-type_Tx_Regulator"/>
</dbReference>
<dbReference type="PROSITE" id="PS01081">
    <property type="entry name" value="HTH_TETR_1"/>
    <property type="match status" value="1"/>
</dbReference>
<gene>
    <name evidence="4" type="ORF">ACFP1H_10635</name>
</gene>
<dbReference type="EMBL" id="JBHSSA010000112">
    <property type="protein sequence ID" value="MFC6255034.1"/>
    <property type="molecule type" value="Genomic_DNA"/>
</dbReference>
<dbReference type="InterPro" id="IPR001647">
    <property type="entry name" value="HTH_TetR"/>
</dbReference>
<dbReference type="InterPro" id="IPR009057">
    <property type="entry name" value="Homeodomain-like_sf"/>
</dbReference>
<dbReference type="PANTHER" id="PTHR43479:SF11">
    <property type="entry name" value="ACREF_ENVCD OPERON REPRESSOR-RELATED"/>
    <property type="match status" value="1"/>
</dbReference>
<dbReference type="SUPFAM" id="SSF46689">
    <property type="entry name" value="Homeodomain-like"/>
    <property type="match status" value="1"/>
</dbReference>